<gene>
    <name evidence="2" type="ORF">JG687_00016532</name>
</gene>
<reference evidence="2" key="1">
    <citation type="submission" date="2021-01" db="EMBL/GenBank/DDBJ databases">
        <title>Phytophthora aleatoria, a newly-described species from Pinus radiata is distinct from Phytophthora cactorum isolates based on comparative genomics.</title>
        <authorList>
            <person name="Mcdougal R."/>
            <person name="Panda P."/>
            <person name="Williams N."/>
            <person name="Studholme D.J."/>
        </authorList>
    </citation>
    <scope>NUCLEOTIDE SEQUENCE</scope>
    <source>
        <strain evidence="2">NZFS 3830</strain>
    </source>
</reference>
<dbReference type="AlphaFoldDB" id="A0A8T1TUY0"/>
<sequence>MMTWATVKTARSRRLRRKRRLSLARERCCRQEAEESRGPSREISLTNVRLWRGRMQLTTTGVKNSNKMNRRRRLYATRTGLQCVLPSKTNTPAAKKVLARCFEKMQSSVWIRQFNPRQTRQATWGDLRDELAYPYNSLSTTQEDTVSLLRAMGMDVRSYPSNLTLKKWSPSEAGSHLHKWKKKLRAAFGVKDISKGRQPVSRVAVQTANPAMVPQPETPAKVDEGCRDFSDNVFSKGEELPYFQGSHMVTPRSASRARRLADDCDGSHAGRSAPMSSRGTRGRRSSNRHDDNSSDSNYDVWDQVDESPREELVRQMDALCATNTSDSDPRLELALHTPLDRIKLKSDNSMQWLKTFAFKMKGTWTRPDEWCAAFEQSLRDGAIHWFRQLPKRLVGNGSCCLKRSSTTTVRSTNSRRRHATTLRLVNAKSTSATT</sequence>
<comment type="caution">
    <text evidence="2">The sequence shown here is derived from an EMBL/GenBank/DDBJ whole genome shotgun (WGS) entry which is preliminary data.</text>
</comment>
<accession>A0A8T1TUY0</accession>
<protein>
    <submittedName>
        <fullName evidence="2">Uncharacterized protein</fullName>
    </submittedName>
</protein>
<dbReference type="VEuPathDB" id="FungiDB:PC110_g17080"/>
<organism evidence="2 3">
    <name type="scientific">Phytophthora cactorum</name>
    <dbReference type="NCBI Taxonomy" id="29920"/>
    <lineage>
        <taxon>Eukaryota</taxon>
        <taxon>Sar</taxon>
        <taxon>Stramenopiles</taxon>
        <taxon>Oomycota</taxon>
        <taxon>Peronosporomycetes</taxon>
        <taxon>Peronosporales</taxon>
        <taxon>Peronosporaceae</taxon>
        <taxon>Phytophthora</taxon>
    </lineage>
</organism>
<dbReference type="Proteomes" id="UP000688947">
    <property type="component" value="Unassembled WGS sequence"/>
</dbReference>
<evidence type="ECO:0000313" key="2">
    <source>
        <dbReference type="EMBL" id="KAG6946784.1"/>
    </source>
</evidence>
<evidence type="ECO:0000313" key="3">
    <source>
        <dbReference type="Proteomes" id="UP000688947"/>
    </source>
</evidence>
<evidence type="ECO:0000256" key="1">
    <source>
        <dbReference type="SAM" id="MobiDB-lite"/>
    </source>
</evidence>
<feature type="region of interest" description="Disordered" evidence="1">
    <location>
        <begin position="245"/>
        <end position="307"/>
    </location>
</feature>
<proteinExistence type="predicted"/>
<dbReference type="EMBL" id="JAENGZ010001679">
    <property type="protein sequence ID" value="KAG6946784.1"/>
    <property type="molecule type" value="Genomic_DNA"/>
</dbReference>
<feature type="compositionally biased region" description="Basic and acidic residues" evidence="1">
    <location>
        <begin position="259"/>
        <end position="268"/>
    </location>
</feature>
<dbReference type="OrthoDB" id="122654at2759"/>
<name>A0A8T1TUY0_9STRA</name>